<dbReference type="Gene3D" id="3.10.100.10">
    <property type="entry name" value="Mannose-Binding Protein A, subunit A"/>
    <property type="match status" value="1"/>
</dbReference>
<dbReference type="SMART" id="SM00445">
    <property type="entry name" value="LINK"/>
    <property type="match status" value="1"/>
</dbReference>
<name>A0A6J2X0X7_CHACN</name>
<evidence type="ECO:0000256" key="18">
    <source>
        <dbReference type="ARBA" id="ARBA00029917"/>
    </source>
</evidence>
<proteinExistence type="predicted"/>
<evidence type="ECO:0000256" key="20">
    <source>
        <dbReference type="ARBA" id="ARBA00031179"/>
    </source>
</evidence>
<evidence type="ECO:0000256" key="11">
    <source>
        <dbReference type="ARBA" id="ARBA00022974"/>
    </source>
</evidence>
<dbReference type="InterPro" id="IPR016186">
    <property type="entry name" value="C-type_lectin-like/link_sf"/>
</dbReference>
<evidence type="ECO:0000256" key="25">
    <source>
        <dbReference type="SAM" id="MobiDB-lite"/>
    </source>
</evidence>
<dbReference type="RefSeq" id="XP_030650047.1">
    <property type="nucleotide sequence ID" value="XM_030794187.1"/>
</dbReference>
<evidence type="ECO:0000256" key="9">
    <source>
        <dbReference type="ARBA" id="ARBA00022729"/>
    </source>
</evidence>
<dbReference type="GO" id="GO:0005902">
    <property type="term" value="C:microvillus"/>
    <property type="evidence" value="ECO:0007669"/>
    <property type="project" value="UniProtKB-SubCell"/>
</dbReference>
<evidence type="ECO:0000256" key="13">
    <source>
        <dbReference type="ARBA" id="ARBA00023136"/>
    </source>
</evidence>
<feature type="compositionally biased region" description="Polar residues" evidence="25">
    <location>
        <begin position="134"/>
        <end position="154"/>
    </location>
</feature>
<dbReference type="GO" id="GO:0070374">
    <property type="term" value="P:positive regulation of ERK1 and ERK2 cascade"/>
    <property type="evidence" value="ECO:0007669"/>
    <property type="project" value="TreeGrafter"/>
</dbReference>
<dbReference type="Pfam" id="PF00193">
    <property type="entry name" value="Xlink"/>
    <property type="match status" value="1"/>
</dbReference>
<keyword evidence="6" id="KW-0964">Secreted</keyword>
<dbReference type="Proteomes" id="UP000504632">
    <property type="component" value="Chromosome 2"/>
</dbReference>
<keyword evidence="9 27" id="KW-0732">Signal</keyword>
<evidence type="ECO:0000256" key="2">
    <source>
        <dbReference type="ARBA" id="ARBA00004251"/>
    </source>
</evidence>
<keyword evidence="16" id="KW-0325">Glycoprotein</keyword>
<evidence type="ECO:0000256" key="14">
    <source>
        <dbReference type="ARBA" id="ARBA00023157"/>
    </source>
</evidence>
<evidence type="ECO:0000256" key="24">
    <source>
        <dbReference type="PROSITE-ProRule" id="PRU00323"/>
    </source>
</evidence>
<evidence type="ECO:0000256" key="10">
    <source>
        <dbReference type="ARBA" id="ARBA00022889"/>
    </source>
</evidence>
<evidence type="ECO:0000256" key="16">
    <source>
        <dbReference type="ARBA" id="ARBA00023180"/>
    </source>
</evidence>
<feature type="signal peptide" evidence="27">
    <location>
        <begin position="1"/>
        <end position="18"/>
    </location>
</feature>
<evidence type="ECO:0000256" key="27">
    <source>
        <dbReference type="SAM" id="SignalP"/>
    </source>
</evidence>
<keyword evidence="17" id="KW-0966">Cell projection</keyword>
<reference evidence="30" key="1">
    <citation type="submission" date="2025-08" db="UniProtKB">
        <authorList>
            <consortium name="RefSeq"/>
        </authorList>
    </citation>
    <scope>IDENTIFICATION</scope>
</reference>
<keyword evidence="13 26" id="KW-0472">Membrane</keyword>
<keyword evidence="10" id="KW-0130">Cell adhesion</keyword>
<dbReference type="InParanoid" id="A0A6J2X0X7"/>
<evidence type="ECO:0000256" key="7">
    <source>
        <dbReference type="ARBA" id="ARBA00022553"/>
    </source>
</evidence>
<dbReference type="SUPFAM" id="SSF56436">
    <property type="entry name" value="C-type lectin-like"/>
    <property type="match status" value="1"/>
</dbReference>
<evidence type="ECO:0000256" key="15">
    <source>
        <dbReference type="ARBA" id="ARBA00023170"/>
    </source>
</evidence>
<dbReference type="GO" id="GO:0006954">
    <property type="term" value="P:inflammatory response"/>
    <property type="evidence" value="ECO:0007669"/>
    <property type="project" value="TreeGrafter"/>
</dbReference>
<keyword evidence="29" id="KW-1185">Reference proteome</keyword>
<evidence type="ECO:0000256" key="22">
    <source>
        <dbReference type="ARBA" id="ARBA00032514"/>
    </source>
</evidence>
<keyword evidence="7" id="KW-0597">Phosphoprotein</keyword>
<evidence type="ECO:0000256" key="6">
    <source>
        <dbReference type="ARBA" id="ARBA00022525"/>
    </source>
</evidence>
<evidence type="ECO:0000256" key="3">
    <source>
        <dbReference type="ARBA" id="ARBA00004613"/>
    </source>
</evidence>
<feature type="region of interest" description="Disordered" evidence="25">
    <location>
        <begin position="131"/>
        <end position="173"/>
    </location>
</feature>
<feature type="chain" id="PRO_5027047043" description="CD44 antigen" evidence="27">
    <location>
        <begin position="19"/>
        <end position="435"/>
    </location>
</feature>
<dbReference type="GO" id="GO:0007155">
    <property type="term" value="P:cell adhesion"/>
    <property type="evidence" value="ECO:0007669"/>
    <property type="project" value="UniProtKB-KW"/>
</dbReference>
<dbReference type="GO" id="GO:0005540">
    <property type="term" value="F:hyaluronic acid binding"/>
    <property type="evidence" value="ECO:0007669"/>
    <property type="project" value="InterPro"/>
</dbReference>
<keyword evidence="11" id="KW-0654">Proteoglycan</keyword>
<dbReference type="GO" id="GO:0016323">
    <property type="term" value="C:basolateral plasma membrane"/>
    <property type="evidence" value="ECO:0007669"/>
    <property type="project" value="TreeGrafter"/>
</dbReference>
<evidence type="ECO:0000256" key="21">
    <source>
        <dbReference type="ARBA" id="ARBA00031823"/>
    </source>
</evidence>
<dbReference type="PANTHER" id="PTHR10225">
    <property type="entry name" value="HYALURONAN RECEPTOR"/>
    <property type="match status" value="1"/>
</dbReference>
<protein>
    <recommendedName>
        <fullName evidence="4">CD44 antigen</fullName>
    </recommendedName>
    <alternativeName>
        <fullName evidence="22">GP90 lymphocyte homing/adhesion receptor</fullName>
    </alternativeName>
    <alternativeName>
        <fullName evidence="21">HUTCH-I</fullName>
    </alternativeName>
    <alternativeName>
        <fullName evidence="23">Hermes antigen</fullName>
    </alternativeName>
    <alternativeName>
        <fullName evidence="20">Hyaluronate receptor</fullName>
    </alternativeName>
    <alternativeName>
        <fullName evidence="18">Phagocytic glycoprotein 1</fullName>
    </alternativeName>
    <alternativeName>
        <fullName evidence="19">Phagocytic glycoprotein I</fullName>
    </alternativeName>
</protein>
<evidence type="ECO:0000313" key="30">
    <source>
        <dbReference type="RefSeq" id="XP_030650047.1"/>
    </source>
</evidence>
<feature type="disulfide bond" evidence="24">
    <location>
        <begin position="77"/>
        <end position="98"/>
    </location>
</feature>
<feature type="compositionally biased region" description="Polar residues" evidence="25">
    <location>
        <begin position="163"/>
        <end position="173"/>
    </location>
</feature>
<evidence type="ECO:0000256" key="12">
    <source>
        <dbReference type="ARBA" id="ARBA00022989"/>
    </source>
</evidence>
<feature type="region of interest" description="Disordered" evidence="25">
    <location>
        <begin position="191"/>
        <end position="217"/>
    </location>
</feature>
<evidence type="ECO:0000256" key="26">
    <source>
        <dbReference type="SAM" id="Phobius"/>
    </source>
</evidence>
<dbReference type="CTD" id="797357"/>
<dbReference type="PANTHER" id="PTHR10225:SF6">
    <property type="entry name" value="CD44 ANTIGEN"/>
    <property type="match status" value="1"/>
</dbReference>
<dbReference type="PRINTS" id="PR00658">
    <property type="entry name" value="CD44"/>
</dbReference>
<comment type="caution">
    <text evidence="24">Lacks conserved residue(s) required for the propagation of feature annotation.</text>
</comment>
<accession>A0A6J2X0X7</accession>
<evidence type="ECO:0000256" key="19">
    <source>
        <dbReference type="ARBA" id="ARBA00029928"/>
    </source>
</evidence>
<evidence type="ECO:0000256" key="8">
    <source>
        <dbReference type="ARBA" id="ARBA00022692"/>
    </source>
</evidence>
<organism evidence="29 30">
    <name type="scientific">Chanos chanos</name>
    <name type="common">Milkfish</name>
    <name type="synonym">Mugil chanos</name>
    <dbReference type="NCBI Taxonomy" id="29144"/>
    <lineage>
        <taxon>Eukaryota</taxon>
        <taxon>Metazoa</taxon>
        <taxon>Chordata</taxon>
        <taxon>Craniata</taxon>
        <taxon>Vertebrata</taxon>
        <taxon>Euteleostomi</taxon>
        <taxon>Actinopterygii</taxon>
        <taxon>Neopterygii</taxon>
        <taxon>Teleostei</taxon>
        <taxon>Ostariophysi</taxon>
        <taxon>Gonorynchiformes</taxon>
        <taxon>Chanidae</taxon>
        <taxon>Chanos</taxon>
    </lineage>
</organism>
<evidence type="ECO:0000256" key="17">
    <source>
        <dbReference type="ARBA" id="ARBA00023273"/>
    </source>
</evidence>
<keyword evidence="12 26" id="KW-1133">Transmembrane helix</keyword>
<feature type="transmembrane region" description="Helical" evidence="26">
    <location>
        <begin position="346"/>
        <end position="368"/>
    </location>
</feature>
<dbReference type="GO" id="GO:0004896">
    <property type="term" value="F:cytokine receptor activity"/>
    <property type="evidence" value="ECO:0007669"/>
    <property type="project" value="TreeGrafter"/>
</dbReference>
<dbReference type="InterPro" id="IPR001231">
    <property type="entry name" value="CD44_antigen"/>
</dbReference>
<keyword evidence="14 24" id="KW-1015">Disulfide bond</keyword>
<gene>
    <name evidence="30" type="primary">cd44a</name>
</gene>
<evidence type="ECO:0000256" key="5">
    <source>
        <dbReference type="ARBA" id="ARBA00022475"/>
    </source>
</evidence>
<dbReference type="OrthoDB" id="8952307at2759"/>
<dbReference type="PROSITE" id="PS50963">
    <property type="entry name" value="LINK_2"/>
    <property type="match status" value="1"/>
</dbReference>
<keyword evidence="5" id="KW-1003">Cell membrane</keyword>
<evidence type="ECO:0000313" key="29">
    <source>
        <dbReference type="Proteomes" id="UP000504632"/>
    </source>
</evidence>
<dbReference type="InterPro" id="IPR043210">
    <property type="entry name" value="CD44_antigen-like"/>
</dbReference>
<dbReference type="InterPro" id="IPR016187">
    <property type="entry name" value="CTDL_fold"/>
</dbReference>
<sequence length="435" mass="47401">MMWKFLVSCIGLLAVSQAAPAEGQTGRCSYAGVFLAEGSAPSSLSFQQAMELCQSLGSSLATEEQVKIAFEKGLKTCRHGWIHGQNVTFLPHTTDPHCPSTSNEVVSHAKPSSSLHDAYCFDESGSSGLDCDSAITSGPDTSQNQPDTQGNGIPTAQPDLNEDITSPPQQNNADITEQTNTALQDLGEVQKDAQTPTELPNEDFPVEKTTEKPNYQTTEFPDTVDLEEEQYLPIITTTHSPAKDSAQTTHKSLFPELEDMSGSGSGSGSDFESEREKDKVMPRIFLEHGFTKAPPKQTQAPDNEVKHPIPAVEAPFSARTNIGQRAVPLAPEPTVAAQAQEGTPGWLIIFSFVLVVGAIVCILAAIATRDKWYGPIRKMTITSRKGDRTEKKLQPIMKEQEMVTLVRCEPKQQNGKVEDFTVISLEECPEKEHLM</sequence>
<evidence type="ECO:0000256" key="1">
    <source>
        <dbReference type="ARBA" id="ARBA00004105"/>
    </source>
</evidence>
<feature type="region of interest" description="Disordered" evidence="25">
    <location>
        <begin position="254"/>
        <end position="277"/>
    </location>
</feature>
<keyword evidence="8 26" id="KW-0812">Transmembrane</keyword>
<keyword evidence="15" id="KW-0675">Receptor</keyword>
<evidence type="ECO:0000256" key="4">
    <source>
        <dbReference type="ARBA" id="ARBA00020474"/>
    </source>
</evidence>
<dbReference type="GO" id="GO:0035692">
    <property type="term" value="C:macrophage migration inhibitory factor receptor complex"/>
    <property type="evidence" value="ECO:0007669"/>
    <property type="project" value="TreeGrafter"/>
</dbReference>
<dbReference type="InterPro" id="IPR000538">
    <property type="entry name" value="Link_dom"/>
</dbReference>
<dbReference type="AlphaFoldDB" id="A0A6J2X0X7"/>
<dbReference type="GeneID" id="115830138"/>
<feature type="domain" description="Link" evidence="28">
    <location>
        <begin position="32"/>
        <end position="122"/>
    </location>
</feature>
<dbReference type="GO" id="GO:0005576">
    <property type="term" value="C:extracellular region"/>
    <property type="evidence" value="ECO:0007669"/>
    <property type="project" value="UniProtKB-SubCell"/>
</dbReference>
<comment type="subcellular location">
    <subcellularLocation>
        <location evidence="2">Cell membrane</location>
        <topology evidence="2">Single-pass type I membrane protein</topology>
    </subcellularLocation>
    <subcellularLocation>
        <location evidence="1">Cell projection</location>
        <location evidence="1">Microvillus</location>
    </subcellularLocation>
    <subcellularLocation>
        <location evidence="3">Secreted</location>
    </subcellularLocation>
</comment>
<evidence type="ECO:0000256" key="23">
    <source>
        <dbReference type="ARBA" id="ARBA00032917"/>
    </source>
</evidence>
<evidence type="ECO:0000259" key="28">
    <source>
        <dbReference type="PROSITE" id="PS50963"/>
    </source>
</evidence>